<dbReference type="KEGG" id="blac:94344718"/>
<dbReference type="Proteomes" id="UP000294530">
    <property type="component" value="Unassembled WGS sequence"/>
</dbReference>
<gene>
    <name evidence="2" type="ORF">CCR75_000942</name>
</gene>
<dbReference type="InterPro" id="IPR017972">
    <property type="entry name" value="Cyt_P450_CS"/>
</dbReference>
<dbReference type="RefSeq" id="XP_067818478.1">
    <property type="nucleotide sequence ID" value="XM_067959047.1"/>
</dbReference>
<protein>
    <submittedName>
        <fullName evidence="2">Uncharacterized protein</fullName>
    </submittedName>
</protein>
<proteinExistence type="predicted"/>
<dbReference type="GO" id="GO:0016705">
    <property type="term" value="F:oxidoreductase activity, acting on paired donors, with incorporation or reduction of molecular oxygen"/>
    <property type="evidence" value="ECO:0007669"/>
    <property type="project" value="InterPro"/>
</dbReference>
<evidence type="ECO:0000313" key="2">
    <source>
        <dbReference type="EMBL" id="TDH68979.1"/>
    </source>
</evidence>
<organism evidence="2 3">
    <name type="scientific">Bremia lactucae</name>
    <name type="common">Lettuce downy mildew</name>
    <dbReference type="NCBI Taxonomy" id="4779"/>
    <lineage>
        <taxon>Eukaryota</taxon>
        <taxon>Sar</taxon>
        <taxon>Stramenopiles</taxon>
        <taxon>Oomycota</taxon>
        <taxon>Peronosporomycetes</taxon>
        <taxon>Peronosporales</taxon>
        <taxon>Peronosporaceae</taxon>
        <taxon>Bremia</taxon>
    </lineage>
</organism>
<reference evidence="2 3" key="1">
    <citation type="journal article" date="2021" name="Genome Biol.">
        <title>AFLAP: assembly-free linkage analysis pipeline using k-mers from genome sequencing data.</title>
        <authorList>
            <person name="Fletcher K."/>
            <person name="Zhang L."/>
            <person name="Gil J."/>
            <person name="Han R."/>
            <person name="Cavanaugh K."/>
            <person name="Michelmore R."/>
        </authorList>
    </citation>
    <scope>NUCLEOTIDE SEQUENCE [LARGE SCALE GENOMIC DNA]</scope>
    <source>
        <strain evidence="2 3">SF5</strain>
    </source>
</reference>
<feature type="chain" id="PRO_5037816485" evidence="1">
    <location>
        <begin position="23"/>
        <end position="347"/>
    </location>
</feature>
<dbReference type="AlphaFoldDB" id="A0A976FM11"/>
<feature type="signal peptide" evidence="1">
    <location>
        <begin position="1"/>
        <end position="22"/>
    </location>
</feature>
<comment type="caution">
    <text evidence="2">The sequence shown here is derived from an EMBL/GenBank/DDBJ whole genome shotgun (WGS) entry which is preliminary data.</text>
</comment>
<dbReference type="GeneID" id="94344718"/>
<keyword evidence="3" id="KW-1185">Reference proteome</keyword>
<dbReference type="EMBL" id="SHOA02000016">
    <property type="protein sequence ID" value="TDH68979.1"/>
    <property type="molecule type" value="Genomic_DNA"/>
</dbReference>
<evidence type="ECO:0000256" key="1">
    <source>
        <dbReference type="SAM" id="SignalP"/>
    </source>
</evidence>
<sequence>MSLHQWILCAVLVLTAIVVVFAAIGMRSQCLRGCLLQLLALCEGVKLQWVTEPNFAFHVLKSSDNKGQLIEAKLSLPAWYPVVSLESVSGAQWRKMKTQFTKLLQVLQPIANLTTLFETHGHELLKSNAIIDAHKLNELSIRCFYEWIFKRKFDSDKFGEVCLSTWEWRKEIALKGFADVGMKQRTIEWCVAEVRKTTDLFALFGDKWADLEYYSLILQPFIISPAINLTDIAVEIQEWVKTTPSWTRITPKIIRQCVSKAHPFPVVERFFPIGDAAMEIALNTHVLIPLDQIAEDAFKRGVDLTFGAGSRSCIGRHMAMKAMCAPTCFNRDSIIDILAVTMTERRQ</sequence>
<evidence type="ECO:0000313" key="3">
    <source>
        <dbReference type="Proteomes" id="UP000294530"/>
    </source>
</evidence>
<dbReference type="PROSITE" id="PS00086">
    <property type="entry name" value="CYTOCHROME_P450"/>
    <property type="match status" value="1"/>
</dbReference>
<accession>A0A976FM11</accession>
<dbReference type="GO" id="GO:0005506">
    <property type="term" value="F:iron ion binding"/>
    <property type="evidence" value="ECO:0007669"/>
    <property type="project" value="InterPro"/>
</dbReference>
<dbReference type="OrthoDB" id="105136at2759"/>
<name>A0A976FM11_BRELC</name>
<keyword evidence="1" id="KW-0732">Signal</keyword>